<sequence>MNSKTLSAVAAIVAGLSASQFASAAQAPNYYECSGRNVSLSLTIGSKAEVGIRPPQTQLNLQVGQKNHTFAEADITTEATLIGDLWEVVLHAVPDLYVEHAAVIIPSISLADSPLNFKSQLVLTRVATPFSPEAFEGVVNPSRYIDISCIASVLYY</sequence>
<feature type="signal peptide" evidence="1">
    <location>
        <begin position="1"/>
        <end position="24"/>
    </location>
</feature>
<dbReference type="Proteomes" id="UP000652176">
    <property type="component" value="Unassembled WGS sequence"/>
</dbReference>
<evidence type="ECO:0000256" key="1">
    <source>
        <dbReference type="SAM" id="SignalP"/>
    </source>
</evidence>
<dbReference type="EMBL" id="JACXSS010000001">
    <property type="protein sequence ID" value="MBD9358381.1"/>
    <property type="molecule type" value="Genomic_DNA"/>
</dbReference>
<feature type="chain" id="PRO_5045361627" evidence="1">
    <location>
        <begin position="25"/>
        <end position="156"/>
    </location>
</feature>
<keyword evidence="1" id="KW-0732">Signal</keyword>
<protein>
    <submittedName>
        <fullName evidence="2">Uncharacterized protein</fullName>
    </submittedName>
</protein>
<name>A0ABR9D5J5_9GAMM</name>
<dbReference type="RefSeq" id="WP_192376599.1">
    <property type="nucleotide sequence ID" value="NZ_CAJHIV010000001.1"/>
</dbReference>
<evidence type="ECO:0000313" key="3">
    <source>
        <dbReference type="Proteomes" id="UP000652176"/>
    </source>
</evidence>
<evidence type="ECO:0000313" key="2">
    <source>
        <dbReference type="EMBL" id="MBD9358381.1"/>
    </source>
</evidence>
<gene>
    <name evidence="2" type="ORF">IE877_21305</name>
</gene>
<organism evidence="2 3">
    <name type="scientific">Methylomonas albis</name>
    <dbReference type="NCBI Taxonomy" id="1854563"/>
    <lineage>
        <taxon>Bacteria</taxon>
        <taxon>Pseudomonadati</taxon>
        <taxon>Pseudomonadota</taxon>
        <taxon>Gammaproteobacteria</taxon>
        <taxon>Methylococcales</taxon>
        <taxon>Methylococcaceae</taxon>
        <taxon>Methylomonas</taxon>
    </lineage>
</organism>
<keyword evidence="3" id="KW-1185">Reference proteome</keyword>
<proteinExistence type="predicted"/>
<reference evidence="2 3" key="1">
    <citation type="submission" date="2020-09" db="EMBL/GenBank/DDBJ databases">
        <title>Methylomonas albis sp. nov. and Methylomonas fluvii sp. nov.: Two cold-adapted methanotrophs from the River Elbe and an amended description of Methylovulum psychrotolerans strain Eb1.</title>
        <authorList>
            <person name="Bussmann I.K."/>
            <person name="Klings K.-W."/>
            <person name="Warnstedt J."/>
            <person name="Hoppert M."/>
            <person name="Saborowski A."/>
            <person name="Horn F."/>
            <person name="Liebner S."/>
        </authorList>
    </citation>
    <scope>NUCLEOTIDE SEQUENCE [LARGE SCALE GENOMIC DNA]</scope>
    <source>
        <strain evidence="2 3">EbA</strain>
    </source>
</reference>
<accession>A0ABR9D5J5</accession>
<comment type="caution">
    <text evidence="2">The sequence shown here is derived from an EMBL/GenBank/DDBJ whole genome shotgun (WGS) entry which is preliminary data.</text>
</comment>